<name>A0A5A8DBR3_CAFRO</name>
<feature type="region of interest" description="Disordered" evidence="1">
    <location>
        <begin position="64"/>
        <end position="85"/>
    </location>
</feature>
<feature type="region of interest" description="Disordered" evidence="1">
    <location>
        <begin position="574"/>
        <end position="699"/>
    </location>
</feature>
<dbReference type="AlphaFoldDB" id="A0A5A8DBR3"/>
<evidence type="ECO:0000313" key="3">
    <source>
        <dbReference type="Proteomes" id="UP000324907"/>
    </source>
</evidence>
<dbReference type="Proteomes" id="UP000324907">
    <property type="component" value="Unassembled WGS sequence"/>
</dbReference>
<sequence length="739" mass="76886">MSKAEEQRELDALRQQTESFAGHGAVLSQVLGTVVSRIFRIEHSLGPMLLSQKQLLEMQAKLEQRAAARSPKRKTPTAAAPAVGSPQAVGAVRAAVGQWPTDDLGALPGVDAHRRSLGEAGAGLSHGLMALWAQEEARQGRLREAVEQAAKACAKAAAGGPLLWGAAWVPQPGESPSYDGGVWWARKEGARRAVASLVLPAGDGAEPVPEDGPDAVAAASRLDLFDAASLDRLLGSLSASVDRCLSLQWPMAVLSRRERGARIAVAAAARAEAGTTADGSAPVAVARARELGAKALPAVSASGLRRELERVQALLRTAGSAVGAAARCEGRLATLHAGASAAQVERLAGALDASSAFLLRAAKASADAGGDRDRRLNELERRLLAVSQDDGRLAGLDARMRALAHDVSETKEGLSVMQAELVDRASKRELEEALKTITEGLRDGVGADEMRRRLGALANLVDAKADESELLRLQQGLSAALARLRELSQPQKDIEALLSTRRCMSCGRPLPPDAQDLSMSAMMGPTPARKPNARRRRGRAEGGHELMAPVGGAALPGSTSGLRSSPHDSQLRHVYGGSTTRNRHDQTVASMTSVQPRPKGRNPLNRSSVGLPSVTGVSAMGQHAQDHPRGGRAVGRRGSGGGYVWPAMGTEGDPAHPATAPGGLDGWAAQSLPVLPHSGSAGLGEEADAASSFGGSMTDLRVPPAPAVVMPSALKAERTTPAQLRRQAGEELAAATSED</sequence>
<feature type="compositionally biased region" description="Low complexity" evidence="1">
    <location>
        <begin position="76"/>
        <end position="85"/>
    </location>
</feature>
<comment type="caution">
    <text evidence="2">The sequence shown here is derived from an EMBL/GenBank/DDBJ whole genome shotgun (WGS) entry which is preliminary data.</text>
</comment>
<accession>A0A5A8DBR3</accession>
<feature type="region of interest" description="Disordered" evidence="1">
    <location>
        <begin position="716"/>
        <end position="739"/>
    </location>
</feature>
<feature type="region of interest" description="Disordered" evidence="1">
    <location>
        <begin position="508"/>
        <end position="542"/>
    </location>
</feature>
<dbReference type="EMBL" id="VLTL01000077">
    <property type="protein sequence ID" value="KAA0162698.1"/>
    <property type="molecule type" value="Genomic_DNA"/>
</dbReference>
<reference evidence="2 3" key="1">
    <citation type="submission" date="2019-07" db="EMBL/GenBank/DDBJ databases">
        <title>Genomes of Cafeteria roenbergensis.</title>
        <authorList>
            <person name="Fischer M.G."/>
            <person name="Hackl T."/>
            <person name="Roman M."/>
        </authorList>
    </citation>
    <scope>NUCLEOTIDE SEQUENCE [LARGE SCALE GENOMIC DNA]</scope>
    <source>
        <strain evidence="2 3">RCC970-E3</strain>
    </source>
</reference>
<evidence type="ECO:0000256" key="1">
    <source>
        <dbReference type="SAM" id="MobiDB-lite"/>
    </source>
</evidence>
<protein>
    <submittedName>
        <fullName evidence="2">Uncharacterized protein</fullName>
    </submittedName>
</protein>
<gene>
    <name evidence="2" type="ORF">FNF28_04579</name>
</gene>
<organism evidence="2 3">
    <name type="scientific">Cafeteria roenbergensis</name>
    <name type="common">Marine flagellate</name>
    <dbReference type="NCBI Taxonomy" id="33653"/>
    <lineage>
        <taxon>Eukaryota</taxon>
        <taxon>Sar</taxon>
        <taxon>Stramenopiles</taxon>
        <taxon>Bigyra</taxon>
        <taxon>Opalozoa</taxon>
        <taxon>Bicosoecida</taxon>
        <taxon>Cafeteriaceae</taxon>
        <taxon>Cafeteria</taxon>
    </lineage>
</organism>
<evidence type="ECO:0000313" key="2">
    <source>
        <dbReference type="EMBL" id="KAA0162698.1"/>
    </source>
</evidence>
<proteinExistence type="predicted"/>